<dbReference type="AlphaFoldDB" id="A0A183INA7"/>
<reference evidence="3" key="1">
    <citation type="submission" date="2016-06" db="UniProtKB">
        <authorList>
            <consortium name="WormBaseParasite"/>
        </authorList>
    </citation>
    <scope>IDENTIFICATION</scope>
</reference>
<evidence type="ECO:0000313" key="1">
    <source>
        <dbReference type="EMBL" id="VDP06277.1"/>
    </source>
</evidence>
<accession>A0A183INA7</accession>
<keyword evidence="2" id="KW-1185">Reference proteome</keyword>
<name>A0A183INA7_9BILA</name>
<sequence>MEVNIIIHEIRQESFSNTKKDTLMTTLVEGIEVAIPLRVVDALAGGGILVMSRNGEKTAVVLDSYVRVIFLVVVVVIRLNGQ</sequence>
<reference evidence="1 2" key="2">
    <citation type="submission" date="2018-11" db="EMBL/GenBank/DDBJ databases">
        <authorList>
            <consortium name="Pathogen Informatics"/>
        </authorList>
    </citation>
    <scope>NUCLEOTIDE SEQUENCE [LARGE SCALE GENOMIC DNA]</scope>
</reference>
<dbReference type="EMBL" id="UZAM01008756">
    <property type="protein sequence ID" value="VDP06277.1"/>
    <property type="molecule type" value="Genomic_DNA"/>
</dbReference>
<evidence type="ECO:0000313" key="3">
    <source>
        <dbReference type="WBParaSite" id="SBAD_0000531301-mRNA-1"/>
    </source>
</evidence>
<organism evidence="3">
    <name type="scientific">Soboliphyme baturini</name>
    <dbReference type="NCBI Taxonomy" id="241478"/>
    <lineage>
        <taxon>Eukaryota</taxon>
        <taxon>Metazoa</taxon>
        <taxon>Ecdysozoa</taxon>
        <taxon>Nematoda</taxon>
        <taxon>Enoplea</taxon>
        <taxon>Dorylaimia</taxon>
        <taxon>Dioctophymatida</taxon>
        <taxon>Dioctophymatoidea</taxon>
        <taxon>Soboliphymatidae</taxon>
        <taxon>Soboliphyme</taxon>
    </lineage>
</organism>
<dbReference type="Proteomes" id="UP000270296">
    <property type="component" value="Unassembled WGS sequence"/>
</dbReference>
<evidence type="ECO:0000313" key="2">
    <source>
        <dbReference type="Proteomes" id="UP000270296"/>
    </source>
</evidence>
<gene>
    <name evidence="1" type="ORF">SBAD_LOCUS5105</name>
</gene>
<proteinExistence type="predicted"/>
<protein>
    <submittedName>
        <fullName evidence="3">DUF2642 domain-containing protein</fullName>
    </submittedName>
</protein>
<dbReference type="WBParaSite" id="SBAD_0000531301-mRNA-1">
    <property type="protein sequence ID" value="SBAD_0000531301-mRNA-1"/>
    <property type="gene ID" value="SBAD_0000531301"/>
</dbReference>